<organism evidence="2 3">
    <name type="scientific">Aspergillus indologenus CBS 114.80</name>
    <dbReference type="NCBI Taxonomy" id="1450541"/>
    <lineage>
        <taxon>Eukaryota</taxon>
        <taxon>Fungi</taxon>
        <taxon>Dikarya</taxon>
        <taxon>Ascomycota</taxon>
        <taxon>Pezizomycotina</taxon>
        <taxon>Eurotiomycetes</taxon>
        <taxon>Eurotiomycetidae</taxon>
        <taxon>Eurotiales</taxon>
        <taxon>Aspergillaceae</taxon>
        <taxon>Aspergillus</taxon>
        <taxon>Aspergillus subgen. Circumdati</taxon>
    </lineage>
</organism>
<feature type="region of interest" description="Disordered" evidence="1">
    <location>
        <begin position="18"/>
        <end position="81"/>
    </location>
</feature>
<feature type="compositionally biased region" description="Polar residues" evidence="1">
    <location>
        <begin position="44"/>
        <end position="55"/>
    </location>
</feature>
<dbReference type="Proteomes" id="UP000248817">
    <property type="component" value="Unassembled WGS sequence"/>
</dbReference>
<evidence type="ECO:0000313" key="3">
    <source>
        <dbReference type="Proteomes" id="UP000248817"/>
    </source>
</evidence>
<name>A0A2V5HWI4_9EURO</name>
<keyword evidence="3" id="KW-1185">Reference proteome</keyword>
<evidence type="ECO:0000256" key="1">
    <source>
        <dbReference type="SAM" id="MobiDB-lite"/>
    </source>
</evidence>
<accession>A0A2V5HWI4</accession>
<protein>
    <submittedName>
        <fullName evidence="2">Uncharacterized protein</fullName>
    </submittedName>
</protein>
<feature type="compositionally biased region" description="Basic and acidic residues" evidence="1">
    <location>
        <begin position="29"/>
        <end position="40"/>
    </location>
</feature>
<evidence type="ECO:0000313" key="2">
    <source>
        <dbReference type="EMBL" id="PYI28825.1"/>
    </source>
</evidence>
<feature type="compositionally biased region" description="Basic residues" evidence="1">
    <location>
        <begin position="62"/>
        <end position="72"/>
    </location>
</feature>
<gene>
    <name evidence="2" type="ORF">BP00DRAFT_428026</name>
</gene>
<reference evidence="2 3" key="1">
    <citation type="submission" date="2018-02" db="EMBL/GenBank/DDBJ databases">
        <title>The genomes of Aspergillus section Nigri reveals drivers in fungal speciation.</title>
        <authorList>
            <consortium name="DOE Joint Genome Institute"/>
            <person name="Vesth T.C."/>
            <person name="Nybo J."/>
            <person name="Theobald S."/>
            <person name="Brandl J."/>
            <person name="Frisvad J.C."/>
            <person name="Nielsen K.F."/>
            <person name="Lyhne E.K."/>
            <person name="Kogle M.E."/>
            <person name="Kuo A."/>
            <person name="Riley R."/>
            <person name="Clum A."/>
            <person name="Nolan M."/>
            <person name="Lipzen A."/>
            <person name="Salamov A."/>
            <person name="Henrissat B."/>
            <person name="Wiebenga A."/>
            <person name="De vries R.P."/>
            <person name="Grigoriev I.V."/>
            <person name="Mortensen U.H."/>
            <person name="Andersen M.R."/>
            <person name="Baker S.E."/>
        </authorList>
    </citation>
    <scope>NUCLEOTIDE SEQUENCE [LARGE SCALE GENOMIC DNA]</scope>
    <source>
        <strain evidence="2 3">CBS 114.80</strain>
    </source>
</reference>
<sequence>MDYQPWHNAAFFSGFEFAIPLDPKGGTQDSKKPGKQDLKKGKQNTQPEAESSQQPPMGKGKQAPKGKRKAKPAKPAQETWEIQTVLSMRTQPTPIPATEPPVFTTVTSLVARVKQLTGPIRGREAILKMRLHPVPLAPTSSTASAAAAAAATQSSQTATPASPIAAHEKEKQALTHLPTAKIYAPYLITTHRSAFTALAANPRDTRFSAAAMATAVSAADSVATILLLAMPVGTDCRNLQMWGDGSERAALRTAFRETYLALCAAGVMHTRPGPEHVIWDWEHRKCYIVGLGNAVLGERDRVVPVGLWNRVLGVWGLEEGRERDVEEGVEEDGEE</sequence>
<proteinExistence type="predicted"/>
<dbReference type="AlphaFoldDB" id="A0A2V5HWI4"/>
<dbReference type="EMBL" id="KZ825541">
    <property type="protein sequence ID" value="PYI28825.1"/>
    <property type="molecule type" value="Genomic_DNA"/>
</dbReference>